<feature type="transmembrane region" description="Helical" evidence="9">
    <location>
        <begin position="284"/>
        <end position="306"/>
    </location>
</feature>
<feature type="transmembrane region" description="Helical" evidence="9">
    <location>
        <begin position="321"/>
        <end position="342"/>
    </location>
</feature>
<reference evidence="10" key="1">
    <citation type="submission" date="2017-04" db="EMBL/GenBank/DDBJ databases">
        <title>Population genomics of picophytoplankton unveils novel chromosome hypervariability.</title>
        <authorList>
            <consortium name="DOE Joint Genome Institute"/>
            <person name="Blanc-Mathieu R."/>
            <person name="Krasovec M."/>
            <person name="Hebrard M."/>
            <person name="Yau S."/>
            <person name="Desgranges E."/>
            <person name="Martin J."/>
            <person name="Schackwitz W."/>
            <person name="Kuo A."/>
            <person name="Salin G."/>
            <person name="Donnadieu C."/>
            <person name="Desdevises Y."/>
            <person name="Sanchez-Ferandin S."/>
            <person name="Moreau H."/>
            <person name="Rivals E."/>
            <person name="Grigoriev I.V."/>
            <person name="Grimsley N."/>
            <person name="Eyre-Walker A."/>
            <person name="Piganeau G."/>
        </authorList>
    </citation>
    <scope>NUCLEOTIDE SEQUENCE [LARGE SCALE GENOMIC DNA]</scope>
    <source>
        <strain evidence="10">RCC 1115</strain>
    </source>
</reference>
<evidence type="ECO:0000256" key="7">
    <source>
        <dbReference type="ARBA" id="ARBA00023136"/>
    </source>
</evidence>
<evidence type="ECO:0000256" key="4">
    <source>
        <dbReference type="ARBA" id="ARBA00022519"/>
    </source>
</evidence>
<feature type="transmembrane region" description="Helical" evidence="9">
    <location>
        <begin position="161"/>
        <end position="180"/>
    </location>
</feature>
<feature type="compositionally biased region" description="Basic and acidic residues" evidence="8">
    <location>
        <begin position="80"/>
        <end position="92"/>
    </location>
</feature>
<sequence>MRTMGARTSDRARRPRANASSTGSSETSTRRATGRRPRQSARASARRGAIEWRRARETEGRNITARSPPRANAISPTEELGEREREGARAGADEPGTTLAPQTTTSDYNREIEDEAMRSGLDEVTEKASMASVIALIVGSTVGAGALALPEATAPSGIVPAGGALLGVWIMLVCDALLIAEVNLKMMRERDEERLIHGRGHSPVVIPLNEMAERTLGEQGQVLMNSIYGAVSLTILVAYINKAGDLLNGVTGIDAAVVATAFTVVFGGLVCVGGTKLANSINQTLTYVCLIAFCMFLGAGSLYAHWSDAPWTGSMSAVPEAIPIIFLTLVFHDLVPVVCSMLEGDAAKIRKGILIGSAIPLVMFELWDTIALAVAAGDVGKDPLDIISADVGGAASVMLGTFGIAALATSFIGCVLGISSAAQPFVDDILLKLDEPPEDARMTHALFEALDTYDAERKPGAPSASRLLTFGGIVTVPLAIAASFPNIFLPLSGFVSAYGMTTIYGVMPPLMALSLRRESRKYGEDPSTSANISLPGGEPTLITLIASAVMITIDKMYDDVSALCGGSIFASASVADVADIASLAPVLS</sequence>
<evidence type="ECO:0000256" key="3">
    <source>
        <dbReference type="ARBA" id="ARBA00022475"/>
    </source>
</evidence>
<keyword evidence="6 9" id="KW-1133">Transmembrane helix</keyword>
<feature type="transmembrane region" description="Helical" evidence="9">
    <location>
        <begin position="222"/>
        <end position="240"/>
    </location>
</feature>
<dbReference type="InterPro" id="IPR018227">
    <property type="entry name" value="Amino_acid_transport_2"/>
</dbReference>
<feature type="region of interest" description="Disordered" evidence="8">
    <location>
        <begin position="1"/>
        <end position="105"/>
    </location>
</feature>
<dbReference type="PANTHER" id="PTHR32195">
    <property type="entry name" value="OS07G0662800 PROTEIN"/>
    <property type="match status" value="1"/>
</dbReference>
<keyword evidence="7 9" id="KW-0472">Membrane</keyword>
<dbReference type="EMBL" id="KZ155791">
    <property type="protein sequence ID" value="OUS45252.1"/>
    <property type="molecule type" value="Genomic_DNA"/>
</dbReference>
<comment type="subcellular location">
    <subcellularLocation>
        <location evidence="1">Cell inner membrane</location>
        <topology evidence="1">Multi-pass membrane protein</topology>
    </subcellularLocation>
</comment>
<feature type="transmembrane region" description="Helical" evidence="9">
    <location>
        <begin position="252"/>
        <end position="272"/>
    </location>
</feature>
<keyword evidence="3" id="KW-1003">Cell membrane</keyword>
<feature type="transmembrane region" description="Helical" evidence="9">
    <location>
        <begin position="467"/>
        <end position="489"/>
    </location>
</feature>
<accession>A0A1Y5IDN7</accession>
<keyword evidence="5 9" id="KW-0812">Transmembrane</keyword>
<dbReference type="AlphaFoldDB" id="A0A1Y5IDN7"/>
<feature type="transmembrane region" description="Helical" evidence="9">
    <location>
        <begin position="354"/>
        <end position="377"/>
    </location>
</feature>
<feature type="transmembrane region" description="Helical" evidence="9">
    <location>
        <begin position="128"/>
        <end position="149"/>
    </location>
</feature>
<dbReference type="GO" id="GO:0005886">
    <property type="term" value="C:plasma membrane"/>
    <property type="evidence" value="ECO:0007669"/>
    <property type="project" value="UniProtKB-SubCell"/>
</dbReference>
<organism evidence="10">
    <name type="scientific">Ostreococcus tauri</name>
    <name type="common">Marine green alga</name>
    <dbReference type="NCBI Taxonomy" id="70448"/>
    <lineage>
        <taxon>Eukaryota</taxon>
        <taxon>Viridiplantae</taxon>
        <taxon>Chlorophyta</taxon>
        <taxon>Mamiellophyceae</taxon>
        <taxon>Mamiellales</taxon>
        <taxon>Bathycoccaceae</taxon>
        <taxon>Ostreococcus</taxon>
    </lineage>
</organism>
<feature type="compositionally biased region" description="Low complexity" evidence="8">
    <location>
        <begin position="19"/>
        <end position="31"/>
    </location>
</feature>
<evidence type="ECO:0000256" key="8">
    <source>
        <dbReference type="SAM" id="MobiDB-lite"/>
    </source>
</evidence>
<keyword evidence="2" id="KW-0813">Transport</keyword>
<dbReference type="Pfam" id="PF03222">
    <property type="entry name" value="Trp_Tyr_perm"/>
    <property type="match status" value="1"/>
</dbReference>
<feature type="transmembrane region" description="Helical" evidence="9">
    <location>
        <begin position="397"/>
        <end position="418"/>
    </location>
</feature>
<protein>
    <submittedName>
        <fullName evidence="10">Tryptophan/tyrosine permease family-domain-containing protein</fullName>
    </submittedName>
</protein>
<gene>
    <name evidence="10" type="ORF">BE221DRAFT_16049</name>
</gene>
<proteinExistence type="predicted"/>
<dbReference type="eggNOG" id="ENOG502RDNU">
    <property type="taxonomic scope" value="Eukaryota"/>
</dbReference>
<dbReference type="Proteomes" id="UP000195557">
    <property type="component" value="Unassembled WGS sequence"/>
</dbReference>
<dbReference type="Gene3D" id="1.20.1740.10">
    <property type="entry name" value="Amino acid/polyamine transporter I"/>
    <property type="match status" value="1"/>
</dbReference>
<evidence type="ECO:0000256" key="5">
    <source>
        <dbReference type="ARBA" id="ARBA00022692"/>
    </source>
</evidence>
<dbReference type="PANTHER" id="PTHR32195:SF24">
    <property type="entry name" value="TRYPTOPHAN OR TYROSINE TRANSPORTER PROTEIN"/>
    <property type="match status" value="1"/>
</dbReference>
<dbReference type="GO" id="GO:0003333">
    <property type="term" value="P:amino acid transmembrane transport"/>
    <property type="evidence" value="ECO:0007669"/>
    <property type="project" value="InterPro"/>
</dbReference>
<evidence type="ECO:0000256" key="2">
    <source>
        <dbReference type="ARBA" id="ARBA00022448"/>
    </source>
</evidence>
<evidence type="ECO:0000256" key="1">
    <source>
        <dbReference type="ARBA" id="ARBA00004429"/>
    </source>
</evidence>
<keyword evidence="4" id="KW-0997">Cell inner membrane</keyword>
<evidence type="ECO:0000256" key="6">
    <source>
        <dbReference type="ARBA" id="ARBA00022989"/>
    </source>
</evidence>
<evidence type="ECO:0000313" key="10">
    <source>
        <dbReference type="EMBL" id="OUS45252.1"/>
    </source>
</evidence>
<evidence type="ECO:0000256" key="9">
    <source>
        <dbReference type="SAM" id="Phobius"/>
    </source>
</evidence>
<feature type="transmembrane region" description="Helical" evidence="9">
    <location>
        <begin position="495"/>
        <end position="515"/>
    </location>
</feature>
<name>A0A1Y5IDN7_OSTTA</name>
<feature type="compositionally biased region" description="Basic and acidic residues" evidence="8">
    <location>
        <begin position="48"/>
        <end position="60"/>
    </location>
</feature>